<dbReference type="EMBL" id="CP001736">
    <property type="protein sequence ID" value="ADB34291.1"/>
    <property type="molecule type" value="Genomic_DNA"/>
</dbReference>
<organism evidence="1 2">
    <name type="scientific">Kribbella flavida (strain DSM 17836 / JCM 10339 / NBRC 14399)</name>
    <dbReference type="NCBI Taxonomy" id="479435"/>
    <lineage>
        <taxon>Bacteria</taxon>
        <taxon>Bacillati</taxon>
        <taxon>Actinomycetota</taxon>
        <taxon>Actinomycetes</taxon>
        <taxon>Propionibacteriales</taxon>
        <taxon>Kribbellaceae</taxon>
        <taxon>Kribbella</taxon>
    </lineage>
</organism>
<dbReference type="eggNOG" id="COG2318">
    <property type="taxonomic scope" value="Bacteria"/>
</dbReference>
<protein>
    <recommendedName>
        <fullName evidence="3">DUF664 domain-containing protein</fullName>
    </recommendedName>
</protein>
<dbReference type="STRING" id="479435.Kfla_5277"/>
<sequence>MAGVKEELWAGLRAAREANLRKAEGLSEYDLRRPMTASGTNLLGVLKHLGGMECGYLGETFGRDLDRVIPGDEDWEGAADLWARPDESAGFIVDWYREACAHADATIAMLELDAPGWVGHWDEGHQATTLGAMMVRVLGEECRHGGQLDVVRELVDGTGDARDAEKDPEVRRAFVARVQAAADVFGPQQPH</sequence>
<gene>
    <name evidence="1" type="ordered locus">Kfla_5277</name>
</gene>
<dbReference type="OrthoDB" id="4548523at2"/>
<dbReference type="HOGENOM" id="CLU_097062_0_0_11"/>
<dbReference type="InterPro" id="IPR034660">
    <property type="entry name" value="DinB/YfiT-like"/>
</dbReference>
<dbReference type="KEGG" id="kfl:Kfla_5277"/>
<accession>D2PL36</accession>
<dbReference type="RefSeq" id="WP_012922845.1">
    <property type="nucleotide sequence ID" value="NC_013729.1"/>
</dbReference>
<dbReference type="Gene3D" id="1.20.120.450">
    <property type="entry name" value="dinb family like domain"/>
    <property type="match status" value="1"/>
</dbReference>
<name>D2PL36_KRIFD</name>
<evidence type="ECO:0000313" key="1">
    <source>
        <dbReference type="EMBL" id="ADB34291.1"/>
    </source>
</evidence>
<evidence type="ECO:0000313" key="2">
    <source>
        <dbReference type="Proteomes" id="UP000007967"/>
    </source>
</evidence>
<reference evidence="2" key="1">
    <citation type="submission" date="2009-09" db="EMBL/GenBank/DDBJ databases">
        <title>The complete genome of Kribbella flavida DSM 17836.</title>
        <authorList>
            <consortium name="US DOE Joint Genome Institute (JGI-PGF)"/>
            <person name="Lucas S."/>
            <person name="Copeland A."/>
            <person name="Lapidus A."/>
            <person name="Glavina del Rio T."/>
            <person name="Dalin E."/>
            <person name="Tice H."/>
            <person name="Bruce D."/>
            <person name="Goodwin L."/>
            <person name="Pitluck S."/>
            <person name="Kyrpides N."/>
            <person name="Mavromatis K."/>
            <person name="Ivanova N."/>
            <person name="Saunders E."/>
            <person name="Brettin T."/>
            <person name="Detter J.C."/>
            <person name="Han C."/>
            <person name="Larimer F."/>
            <person name="Land M."/>
            <person name="Hauser L."/>
            <person name="Markowitz V."/>
            <person name="Cheng J.-F."/>
            <person name="Hugenholtz P."/>
            <person name="Woyke T."/>
            <person name="Wu D."/>
            <person name="Pukall R."/>
            <person name="Klenk H.-P."/>
            <person name="Eisen J.A."/>
        </authorList>
    </citation>
    <scope>NUCLEOTIDE SEQUENCE [LARGE SCALE GENOMIC DNA]</scope>
    <source>
        <strain evidence="2">DSM 17836 / JCM 10339 / NBRC 14399</strain>
    </source>
</reference>
<evidence type="ECO:0008006" key="3">
    <source>
        <dbReference type="Google" id="ProtNLM"/>
    </source>
</evidence>
<proteinExistence type="predicted"/>
<dbReference type="Proteomes" id="UP000007967">
    <property type="component" value="Chromosome"/>
</dbReference>
<dbReference type="InterPro" id="IPR007061">
    <property type="entry name" value="MST-like"/>
</dbReference>
<dbReference type="SUPFAM" id="SSF109854">
    <property type="entry name" value="DinB/YfiT-like putative metalloenzymes"/>
    <property type="match status" value="1"/>
</dbReference>
<keyword evidence="2" id="KW-1185">Reference proteome</keyword>
<reference evidence="1 2" key="2">
    <citation type="journal article" date="2010" name="Stand. Genomic Sci.">
        <title>Complete genome sequence of Kribbella flavida type strain (IFO 14399).</title>
        <authorList>
            <person name="Pukall R."/>
            <person name="Lapidus A."/>
            <person name="Glavina Del Rio T."/>
            <person name="Copeland A."/>
            <person name="Tice H."/>
            <person name="Cheng J.-F."/>
            <person name="Lucas S."/>
            <person name="Chen F."/>
            <person name="Nolan M."/>
            <person name="LaButti K."/>
            <person name="Pati A."/>
            <person name="Ivanova N."/>
            <person name="Mavrommatis K."/>
            <person name="Mikhailova N."/>
            <person name="Pitluck S."/>
            <person name="Bruce D."/>
            <person name="Goodwin L."/>
            <person name="Land M."/>
            <person name="Hauser L."/>
            <person name="Chang Y.-J."/>
            <person name="Jeffries C.D."/>
            <person name="Chen A."/>
            <person name="Palaniappan K."/>
            <person name="Chain P."/>
            <person name="Rohde M."/>
            <person name="Goeker M."/>
            <person name="Bristow J."/>
            <person name="Eisen J.A."/>
            <person name="Markowitz V."/>
            <person name="Hugenholtz P."/>
            <person name="Kyrpides N.C."/>
            <person name="Klenk H.-P."/>
            <person name="Brettin T."/>
        </authorList>
    </citation>
    <scope>NUCLEOTIDE SEQUENCE [LARGE SCALE GENOMIC DNA]</scope>
    <source>
        <strain evidence="2">DSM 17836 / JCM 10339 / NBRC 14399</strain>
    </source>
</reference>
<dbReference type="AlphaFoldDB" id="D2PL36"/>
<dbReference type="Pfam" id="PF04978">
    <property type="entry name" value="MST"/>
    <property type="match status" value="1"/>
</dbReference>